<evidence type="ECO:0000313" key="8">
    <source>
        <dbReference type="Proteomes" id="UP000477722"/>
    </source>
</evidence>
<name>A0A6G4X286_9ACTN</name>
<dbReference type="RefSeq" id="WP_165301287.1">
    <property type="nucleotide sequence ID" value="NZ_JAAKZZ010000332.1"/>
</dbReference>
<evidence type="ECO:0000256" key="4">
    <source>
        <dbReference type="ARBA" id="ARBA00022989"/>
    </source>
</evidence>
<evidence type="ECO:0000256" key="5">
    <source>
        <dbReference type="ARBA" id="ARBA00023136"/>
    </source>
</evidence>
<keyword evidence="3 6" id="KW-0812">Transmembrane</keyword>
<proteinExistence type="predicted"/>
<evidence type="ECO:0000256" key="6">
    <source>
        <dbReference type="SAM" id="Phobius"/>
    </source>
</evidence>
<feature type="transmembrane region" description="Helical" evidence="6">
    <location>
        <begin position="154"/>
        <end position="176"/>
    </location>
</feature>
<evidence type="ECO:0000256" key="1">
    <source>
        <dbReference type="ARBA" id="ARBA00004651"/>
    </source>
</evidence>
<keyword evidence="8" id="KW-1185">Reference proteome</keyword>
<feature type="transmembrane region" description="Helical" evidence="6">
    <location>
        <begin position="32"/>
        <end position="50"/>
    </location>
</feature>
<dbReference type="EMBL" id="JAAKZZ010000332">
    <property type="protein sequence ID" value="NGO71656.1"/>
    <property type="molecule type" value="Genomic_DNA"/>
</dbReference>
<accession>A0A6G4X286</accession>
<sequence>MRSVAGAVRAEAETVARAVLRACRGPSQERDLLVQSLKAALAALIAWVVARLWVDAALALMAPWVAVVLVQSTVYQSLAHGMRQSVAIALGTVLATAAALSLGHTEGAIALVLPVTLLLSNWPRFGAQGVYGTTAALFTLASGAVSVRDAGVRVALALLGAVIGIAVNAVVLPPVYLRSTREAVQAVLREVEEILGDVTDGLDEPLDYQRALAWYERAQRLSHLVRSARSAIEWSRESRLLHLRHRKRAEVARLAPAYDATLYTLEQVTAHVSDLTRTFLEAVDEDDTSPWPDPGVTGPYAEFLGQVRGALGAYRRVLTGGDASAAREELHRRMRRVERTHDELSSELPRWTSGDPEALAVFGSLLMDARRITARLLADGAAPG</sequence>
<keyword evidence="2" id="KW-1003">Cell membrane</keyword>
<evidence type="ECO:0000256" key="3">
    <source>
        <dbReference type="ARBA" id="ARBA00022692"/>
    </source>
</evidence>
<feature type="transmembrane region" description="Helical" evidence="6">
    <location>
        <begin position="56"/>
        <end position="75"/>
    </location>
</feature>
<feature type="transmembrane region" description="Helical" evidence="6">
    <location>
        <begin position="87"/>
        <end position="113"/>
    </location>
</feature>
<evidence type="ECO:0000256" key="2">
    <source>
        <dbReference type="ARBA" id="ARBA00022475"/>
    </source>
</evidence>
<keyword evidence="5 6" id="KW-0472">Membrane</keyword>
<evidence type="ECO:0008006" key="9">
    <source>
        <dbReference type="Google" id="ProtNLM"/>
    </source>
</evidence>
<gene>
    <name evidence="7" type="ORF">G5C65_25550</name>
</gene>
<reference evidence="7 8" key="1">
    <citation type="submission" date="2020-02" db="EMBL/GenBank/DDBJ databases">
        <title>Whole-genome analyses of novel actinobacteria.</title>
        <authorList>
            <person name="Sahin N."/>
            <person name="Tatar D."/>
        </authorList>
    </citation>
    <scope>NUCLEOTIDE SEQUENCE [LARGE SCALE GENOMIC DNA]</scope>
    <source>
        <strain evidence="7 8">SB3404</strain>
    </source>
</reference>
<comment type="caution">
    <text evidence="7">The sequence shown here is derived from an EMBL/GenBank/DDBJ whole genome shotgun (WGS) entry which is preliminary data.</text>
</comment>
<dbReference type="AlphaFoldDB" id="A0A6G4X286"/>
<comment type="subcellular location">
    <subcellularLocation>
        <location evidence="1">Cell membrane</location>
        <topology evidence="1">Multi-pass membrane protein</topology>
    </subcellularLocation>
</comment>
<dbReference type="Pfam" id="PF06081">
    <property type="entry name" value="ArAE_1"/>
    <property type="match status" value="1"/>
</dbReference>
<protein>
    <recommendedName>
        <fullName evidence="9">Integral membrane protein</fullName>
    </recommendedName>
</protein>
<dbReference type="Proteomes" id="UP000477722">
    <property type="component" value="Unassembled WGS sequence"/>
</dbReference>
<organism evidence="7 8">
    <name type="scientific">Streptomyces boncukensis</name>
    <dbReference type="NCBI Taxonomy" id="2711219"/>
    <lineage>
        <taxon>Bacteria</taxon>
        <taxon>Bacillati</taxon>
        <taxon>Actinomycetota</taxon>
        <taxon>Actinomycetes</taxon>
        <taxon>Kitasatosporales</taxon>
        <taxon>Streptomycetaceae</taxon>
        <taxon>Streptomyces</taxon>
    </lineage>
</organism>
<dbReference type="InterPro" id="IPR010343">
    <property type="entry name" value="ArAE_1"/>
</dbReference>
<dbReference type="GO" id="GO:0005886">
    <property type="term" value="C:plasma membrane"/>
    <property type="evidence" value="ECO:0007669"/>
    <property type="project" value="UniProtKB-SubCell"/>
</dbReference>
<feature type="transmembrane region" description="Helical" evidence="6">
    <location>
        <begin position="125"/>
        <end position="147"/>
    </location>
</feature>
<keyword evidence="4 6" id="KW-1133">Transmembrane helix</keyword>
<evidence type="ECO:0000313" key="7">
    <source>
        <dbReference type="EMBL" id="NGO71656.1"/>
    </source>
</evidence>